<proteinExistence type="predicted"/>
<evidence type="ECO:0000313" key="3">
    <source>
        <dbReference type="Proteomes" id="UP000051952"/>
    </source>
</evidence>
<dbReference type="EMBL" id="CYKH01000873">
    <property type="protein sequence ID" value="CUG55918.1"/>
    <property type="molecule type" value="Genomic_DNA"/>
</dbReference>
<protein>
    <submittedName>
        <fullName evidence="2">Membrane-associated protein, putative</fullName>
    </submittedName>
</protein>
<name>A0A0S4IYV9_BODSA</name>
<gene>
    <name evidence="2" type="ORF">BSAL_81300</name>
</gene>
<dbReference type="VEuPathDB" id="TriTrypDB:BSAL_81300"/>
<feature type="transmembrane region" description="Helical" evidence="1">
    <location>
        <begin position="12"/>
        <end position="31"/>
    </location>
</feature>
<accession>A0A0S4IYV9</accession>
<sequence length="52" mass="5931">MEALFAVAVDAAVFFFPPLLFLTFGLLKLLYVHSVFVRGFVAAPYVSFYFDY</sequence>
<organism evidence="2 3">
    <name type="scientific">Bodo saltans</name>
    <name type="common">Flagellated protozoan</name>
    <dbReference type="NCBI Taxonomy" id="75058"/>
    <lineage>
        <taxon>Eukaryota</taxon>
        <taxon>Discoba</taxon>
        <taxon>Euglenozoa</taxon>
        <taxon>Kinetoplastea</taxon>
        <taxon>Metakinetoplastina</taxon>
        <taxon>Eubodonida</taxon>
        <taxon>Bodonidae</taxon>
        <taxon>Bodo</taxon>
    </lineage>
</organism>
<keyword evidence="1" id="KW-0472">Membrane</keyword>
<dbReference type="Proteomes" id="UP000051952">
    <property type="component" value="Unassembled WGS sequence"/>
</dbReference>
<reference evidence="3" key="1">
    <citation type="submission" date="2015-09" db="EMBL/GenBank/DDBJ databases">
        <authorList>
            <consortium name="Pathogen Informatics"/>
        </authorList>
    </citation>
    <scope>NUCLEOTIDE SEQUENCE [LARGE SCALE GENOMIC DNA]</scope>
    <source>
        <strain evidence="3">Lake Konstanz</strain>
    </source>
</reference>
<keyword evidence="1" id="KW-1133">Transmembrane helix</keyword>
<dbReference type="AlphaFoldDB" id="A0A0S4IYV9"/>
<keyword evidence="3" id="KW-1185">Reference proteome</keyword>
<evidence type="ECO:0000256" key="1">
    <source>
        <dbReference type="SAM" id="Phobius"/>
    </source>
</evidence>
<evidence type="ECO:0000313" key="2">
    <source>
        <dbReference type="EMBL" id="CUG55918.1"/>
    </source>
</evidence>
<keyword evidence="1" id="KW-0812">Transmembrane</keyword>